<protein>
    <submittedName>
        <fullName evidence="2">Uncharacterized protein</fullName>
    </submittedName>
</protein>
<gene>
    <name evidence="2" type="ORF">BN14_08715</name>
</gene>
<accession>M5C5F2</accession>
<dbReference type="AlphaFoldDB" id="M5C5F2"/>
<sequence>MDVNTFVQNSLEAMKDNLSSAANIIHVLLNASNRCNIQHITRYTYKHCRWGFMYWLGPKVVSAPLSAQELHAAVLNFVLLYPANMSPVHLPASSPASFNTLSNSEESLATPSAETSALPSIQPANNPIPT</sequence>
<evidence type="ECO:0000313" key="2">
    <source>
        <dbReference type="EMBL" id="CCO34611.1"/>
    </source>
</evidence>
<proteinExistence type="predicted"/>
<feature type="region of interest" description="Disordered" evidence="1">
    <location>
        <begin position="100"/>
        <end position="130"/>
    </location>
</feature>
<dbReference type="EMBL" id="CAOJ01013375">
    <property type="protein sequence ID" value="CCO34611.1"/>
    <property type="molecule type" value="Genomic_DNA"/>
</dbReference>
<evidence type="ECO:0000256" key="1">
    <source>
        <dbReference type="SAM" id="MobiDB-lite"/>
    </source>
</evidence>
<evidence type="ECO:0000313" key="3">
    <source>
        <dbReference type="Proteomes" id="UP000012065"/>
    </source>
</evidence>
<reference evidence="2 3" key="1">
    <citation type="journal article" date="2013" name="J. Biotechnol.">
        <title>Establishment and interpretation of the genome sequence of the phytopathogenic fungus Rhizoctonia solani AG1-IB isolate 7/3/14.</title>
        <authorList>
            <person name="Wibberg D.W."/>
            <person name="Jelonek L.J."/>
            <person name="Rupp O.R."/>
            <person name="Hennig M.H."/>
            <person name="Eikmeyer F.E."/>
            <person name="Goesmann A.G."/>
            <person name="Hartmann A.H."/>
            <person name="Borriss R.B."/>
            <person name="Grosch R.G."/>
            <person name="Puehler A.P."/>
            <person name="Schlueter A.S."/>
        </authorList>
    </citation>
    <scope>NUCLEOTIDE SEQUENCE [LARGE SCALE GENOMIC DNA]</scope>
    <source>
        <strain evidence="3">AG1-IB / isolate 7/3/14</strain>
    </source>
</reference>
<dbReference type="HOGENOM" id="CLU_118726_0_0_1"/>
<dbReference type="Proteomes" id="UP000012065">
    <property type="component" value="Unassembled WGS sequence"/>
</dbReference>
<comment type="caution">
    <text evidence="2">The sequence shown here is derived from an EMBL/GenBank/DDBJ whole genome shotgun (WGS) entry which is preliminary data.</text>
</comment>
<name>M5C5F2_THACB</name>
<organism evidence="2 3">
    <name type="scientific">Thanatephorus cucumeris (strain AG1-IB / isolate 7/3/14)</name>
    <name type="common">Lettuce bottom rot fungus</name>
    <name type="synonym">Rhizoctonia solani</name>
    <dbReference type="NCBI Taxonomy" id="1108050"/>
    <lineage>
        <taxon>Eukaryota</taxon>
        <taxon>Fungi</taxon>
        <taxon>Dikarya</taxon>
        <taxon>Basidiomycota</taxon>
        <taxon>Agaricomycotina</taxon>
        <taxon>Agaricomycetes</taxon>
        <taxon>Cantharellales</taxon>
        <taxon>Ceratobasidiaceae</taxon>
        <taxon>Rhizoctonia</taxon>
        <taxon>Rhizoctonia solani AG-1</taxon>
    </lineage>
</organism>